<dbReference type="FunFam" id="3.30.160.60:FF:001840">
    <property type="entry name" value="Paternally-expressed gene 3 protein"/>
    <property type="match status" value="1"/>
</dbReference>
<proteinExistence type="predicted"/>
<dbReference type="FunFam" id="3.30.160.60:FF:000690">
    <property type="entry name" value="Zinc finger protein 354C"/>
    <property type="match status" value="1"/>
</dbReference>
<keyword evidence="3" id="KW-0677">Repeat</keyword>
<gene>
    <name evidence="14" type="ORF">GEV33_002734</name>
</gene>
<feature type="domain" description="C2H2-type" evidence="12">
    <location>
        <begin position="675"/>
        <end position="702"/>
    </location>
</feature>
<keyword evidence="4 10" id="KW-0863">Zinc-finger</keyword>
<name>A0A8J6LP53_TENMO</name>
<dbReference type="FunFam" id="3.30.160.60:FF:001450">
    <property type="entry name" value="zinc finger protein 774"/>
    <property type="match status" value="1"/>
</dbReference>
<feature type="domain" description="C2H2-type" evidence="12">
    <location>
        <begin position="703"/>
        <end position="726"/>
    </location>
</feature>
<accession>A0A8J6LP53</accession>
<dbReference type="Pfam" id="PF13912">
    <property type="entry name" value="zf-C2H2_6"/>
    <property type="match status" value="1"/>
</dbReference>
<dbReference type="FunFam" id="3.30.160.60:FF:002284">
    <property type="entry name" value="Zinc finger protein, putative"/>
    <property type="match status" value="1"/>
</dbReference>
<keyword evidence="6" id="KW-0805">Transcription regulation</keyword>
<feature type="domain" description="C2H2-type" evidence="12">
    <location>
        <begin position="449"/>
        <end position="476"/>
    </location>
</feature>
<dbReference type="OrthoDB" id="1095242at2759"/>
<keyword evidence="15" id="KW-1185">Reference proteome</keyword>
<dbReference type="PANTHER" id="PTHR24394">
    <property type="entry name" value="ZINC FINGER PROTEIN"/>
    <property type="match status" value="1"/>
</dbReference>
<dbReference type="EMBL" id="JABDTM020012948">
    <property type="protein sequence ID" value="KAH0820056.1"/>
    <property type="molecule type" value="Genomic_DNA"/>
</dbReference>
<dbReference type="PROSITE" id="PS50157">
    <property type="entry name" value="ZINC_FINGER_C2H2_2"/>
    <property type="match status" value="11"/>
</dbReference>
<feature type="binding site" evidence="11">
    <location>
        <position position="61"/>
    </location>
    <ligand>
        <name>Zn(2+)</name>
        <dbReference type="ChEBI" id="CHEBI:29105"/>
    </ligand>
</feature>
<evidence type="ECO:0000256" key="3">
    <source>
        <dbReference type="ARBA" id="ARBA00022737"/>
    </source>
</evidence>
<evidence type="ECO:0000313" key="14">
    <source>
        <dbReference type="EMBL" id="KAH0820056.1"/>
    </source>
</evidence>
<evidence type="ECO:0000256" key="10">
    <source>
        <dbReference type="PROSITE-ProRule" id="PRU00042"/>
    </source>
</evidence>
<feature type="domain" description="ZAD" evidence="13">
    <location>
        <begin position="11"/>
        <end position="88"/>
    </location>
</feature>
<feature type="domain" description="C2H2-type" evidence="12">
    <location>
        <begin position="533"/>
        <end position="560"/>
    </location>
</feature>
<organism evidence="14 15">
    <name type="scientific">Tenebrio molitor</name>
    <name type="common">Yellow mealworm beetle</name>
    <dbReference type="NCBI Taxonomy" id="7067"/>
    <lineage>
        <taxon>Eukaryota</taxon>
        <taxon>Metazoa</taxon>
        <taxon>Ecdysozoa</taxon>
        <taxon>Arthropoda</taxon>
        <taxon>Hexapoda</taxon>
        <taxon>Insecta</taxon>
        <taxon>Pterygota</taxon>
        <taxon>Neoptera</taxon>
        <taxon>Endopterygota</taxon>
        <taxon>Coleoptera</taxon>
        <taxon>Polyphaga</taxon>
        <taxon>Cucujiformia</taxon>
        <taxon>Tenebrionidae</taxon>
        <taxon>Tenebrio</taxon>
    </lineage>
</organism>
<dbReference type="GO" id="GO:0000785">
    <property type="term" value="C:chromatin"/>
    <property type="evidence" value="ECO:0007669"/>
    <property type="project" value="UniProtKB-ARBA"/>
</dbReference>
<comment type="subcellular location">
    <subcellularLocation>
        <location evidence="1">Nucleus</location>
    </subcellularLocation>
</comment>
<dbReference type="GO" id="GO:0000981">
    <property type="term" value="F:DNA-binding transcription factor activity, RNA polymerase II-specific"/>
    <property type="evidence" value="ECO:0007669"/>
    <property type="project" value="TreeGrafter"/>
</dbReference>
<dbReference type="SMART" id="SM00868">
    <property type="entry name" value="zf-AD"/>
    <property type="match status" value="1"/>
</dbReference>
<dbReference type="PROSITE" id="PS00028">
    <property type="entry name" value="ZINC_FINGER_C2H2_1"/>
    <property type="match status" value="11"/>
</dbReference>
<dbReference type="Pfam" id="PF07776">
    <property type="entry name" value="zf-AD"/>
    <property type="match status" value="1"/>
</dbReference>
<feature type="domain" description="C2H2-type" evidence="12">
    <location>
        <begin position="505"/>
        <end position="532"/>
    </location>
</feature>
<evidence type="ECO:0000259" key="12">
    <source>
        <dbReference type="PROSITE" id="PS50157"/>
    </source>
</evidence>
<dbReference type="SMART" id="SM00355">
    <property type="entry name" value="ZnF_C2H2"/>
    <property type="match status" value="11"/>
</dbReference>
<evidence type="ECO:0000256" key="7">
    <source>
        <dbReference type="ARBA" id="ARBA00023125"/>
    </source>
</evidence>
<keyword evidence="9" id="KW-0539">Nucleus</keyword>
<dbReference type="Pfam" id="PF00096">
    <property type="entry name" value="zf-C2H2"/>
    <property type="match status" value="7"/>
</dbReference>
<sequence>MAAIDPSRYNEMCRLCAATTTMILAVHIFQNDGIIGQLRKKIESCLSIQVHETDELPKMVCEHCIYKLNMLSEFKEKSIFTERMLLNLLKEVNSGKIVQQEQQDINVVQMDHDLMMMQNQQLLANHGISSVDEIDLAQLGPREQLIVGHEIILTHQSVDMNGHSLENINLNHHELTTQDISNHSLPTQDSILVESGSTHDIEGARFTSDNLDLIPHQQLLNEQFRLQHDLHVNMTDENAVDEITLTGGLSNSSVVHSKMEENMQHTDNSYHMHEEKEHSLEYHNSTARTVNNHLNAIVKLESPKLEDSNSNNSLLIDEQLNRVNESNNQVYMAQTDDLCNEIYKEESSFEVHYDSQFHKCNICFAVFPNDDVLNTHRKETHGTEAIKPIKTRLKRATLPIKVKNSQSAESNSEDSCGDFADEVVEENEDKLTVATSGKGASKKKIWAPKVCTECGKSYKTNYKLNEHMRKHTGEKPYKCNSCEKEFRSKIGLAQHAAKHTGKYDYACSICGKGFQCKSYLMVHQRVHSDEKPYPCMTCGRNFKTKQSLLDHTNRHLGVKPYMCEICGRGFITKGLCKAHQKVHTGLDNRKYSCKVCNKMFVSKSYLQTHLRIHTGEKPFICEVCGKGFLTKVDLRIHTTMHTGEKSYVCEMCGKAFARRDALRCHRRSHTGERPYSCDLCGQTFTQFTPMAIHKRLHTGERPYACEVCGKTFVSRSTMMSHAKKHR</sequence>
<dbReference type="GO" id="GO:0040029">
    <property type="term" value="P:epigenetic regulation of gene expression"/>
    <property type="evidence" value="ECO:0007669"/>
    <property type="project" value="UniProtKB-ARBA"/>
</dbReference>
<feature type="domain" description="C2H2-type" evidence="12">
    <location>
        <begin position="561"/>
        <end position="588"/>
    </location>
</feature>
<keyword evidence="8" id="KW-0804">Transcription</keyword>
<keyword evidence="2 11" id="KW-0479">Metal-binding</keyword>
<evidence type="ECO:0000256" key="1">
    <source>
        <dbReference type="ARBA" id="ARBA00004123"/>
    </source>
</evidence>
<reference evidence="14" key="1">
    <citation type="journal article" date="2020" name="J Insects Food Feed">
        <title>The yellow mealworm (Tenebrio molitor) genome: a resource for the emerging insects as food and feed industry.</title>
        <authorList>
            <person name="Eriksson T."/>
            <person name="Andere A."/>
            <person name="Kelstrup H."/>
            <person name="Emery V."/>
            <person name="Picard C."/>
        </authorList>
    </citation>
    <scope>NUCLEOTIDE SEQUENCE</scope>
    <source>
        <strain evidence="14">Stoneville</strain>
        <tissue evidence="14">Whole head</tissue>
    </source>
</reference>
<dbReference type="Proteomes" id="UP000719412">
    <property type="component" value="Unassembled WGS sequence"/>
</dbReference>
<dbReference type="FunFam" id="3.30.160.60:FF:000870">
    <property type="entry name" value="zinc finger protein 197 isoform X1"/>
    <property type="match status" value="1"/>
</dbReference>
<evidence type="ECO:0000313" key="15">
    <source>
        <dbReference type="Proteomes" id="UP000719412"/>
    </source>
</evidence>
<dbReference type="FunFam" id="3.30.160.60:FF:002880">
    <property type="entry name" value="Zinc finger imprinted 3"/>
    <property type="match status" value="1"/>
</dbReference>
<dbReference type="GO" id="GO:0043565">
    <property type="term" value="F:sequence-specific DNA binding"/>
    <property type="evidence" value="ECO:0007669"/>
    <property type="project" value="UniProtKB-ARBA"/>
</dbReference>
<dbReference type="GO" id="GO:0003682">
    <property type="term" value="F:chromatin binding"/>
    <property type="evidence" value="ECO:0007669"/>
    <property type="project" value="UniProtKB-ARBA"/>
</dbReference>
<feature type="binding site" evidence="11">
    <location>
        <position position="16"/>
    </location>
    <ligand>
        <name>Zn(2+)</name>
        <dbReference type="ChEBI" id="CHEBI:29105"/>
    </ligand>
</feature>
<evidence type="ECO:0000256" key="4">
    <source>
        <dbReference type="ARBA" id="ARBA00022771"/>
    </source>
</evidence>
<feature type="binding site" evidence="11">
    <location>
        <position position="13"/>
    </location>
    <ligand>
        <name>Zn(2+)</name>
        <dbReference type="ChEBI" id="CHEBI:29105"/>
    </ligand>
</feature>
<feature type="domain" description="C2H2-type" evidence="12">
    <location>
        <begin position="477"/>
        <end position="504"/>
    </location>
</feature>
<protein>
    <submittedName>
        <fullName evidence="14">Uncharacterized protein</fullName>
    </submittedName>
</protein>
<evidence type="ECO:0000256" key="6">
    <source>
        <dbReference type="ARBA" id="ARBA00023015"/>
    </source>
</evidence>
<feature type="domain" description="C2H2-type" evidence="12">
    <location>
        <begin position="358"/>
        <end position="386"/>
    </location>
</feature>
<reference evidence="14" key="2">
    <citation type="submission" date="2021-08" db="EMBL/GenBank/DDBJ databases">
        <authorList>
            <person name="Eriksson T."/>
        </authorList>
    </citation>
    <scope>NUCLEOTIDE SEQUENCE</scope>
    <source>
        <strain evidence="14">Stoneville</strain>
        <tissue evidence="14">Whole head</tissue>
    </source>
</reference>
<feature type="domain" description="C2H2-type" evidence="12">
    <location>
        <begin position="591"/>
        <end position="618"/>
    </location>
</feature>
<dbReference type="GO" id="GO:0005634">
    <property type="term" value="C:nucleus"/>
    <property type="evidence" value="ECO:0007669"/>
    <property type="project" value="UniProtKB-SubCell"/>
</dbReference>
<evidence type="ECO:0000256" key="5">
    <source>
        <dbReference type="ARBA" id="ARBA00022833"/>
    </source>
</evidence>
<dbReference type="InterPro" id="IPR013087">
    <property type="entry name" value="Znf_C2H2_type"/>
</dbReference>
<dbReference type="AlphaFoldDB" id="A0A8J6LP53"/>
<dbReference type="InterPro" id="IPR012934">
    <property type="entry name" value="Znf_AD"/>
</dbReference>
<comment type="caution">
    <text evidence="14">The sequence shown here is derived from an EMBL/GenBank/DDBJ whole genome shotgun (WGS) entry which is preliminary data.</text>
</comment>
<keyword evidence="5 11" id="KW-0862">Zinc</keyword>
<dbReference type="FunFam" id="3.30.160.60:FF:000100">
    <property type="entry name" value="Zinc finger 45-like"/>
    <property type="match status" value="1"/>
</dbReference>
<evidence type="ECO:0000256" key="2">
    <source>
        <dbReference type="ARBA" id="ARBA00022723"/>
    </source>
</evidence>
<dbReference type="PANTHER" id="PTHR24394:SF29">
    <property type="entry name" value="MYONEURIN"/>
    <property type="match status" value="1"/>
</dbReference>
<dbReference type="GO" id="GO:0008270">
    <property type="term" value="F:zinc ion binding"/>
    <property type="evidence" value="ECO:0007669"/>
    <property type="project" value="UniProtKB-UniRule"/>
</dbReference>
<evidence type="ECO:0000256" key="8">
    <source>
        <dbReference type="ARBA" id="ARBA00023163"/>
    </source>
</evidence>
<keyword evidence="7" id="KW-0238">DNA-binding</keyword>
<evidence type="ECO:0000256" key="11">
    <source>
        <dbReference type="PROSITE-ProRule" id="PRU01263"/>
    </source>
</evidence>
<dbReference type="FunFam" id="3.30.160.60:FF:001227">
    <property type="entry name" value="Zinc finger and BTB domain containing 41"/>
    <property type="match status" value="1"/>
</dbReference>
<feature type="domain" description="C2H2-type" evidence="12">
    <location>
        <begin position="647"/>
        <end position="674"/>
    </location>
</feature>
<feature type="domain" description="C2H2-type" evidence="12">
    <location>
        <begin position="619"/>
        <end position="646"/>
    </location>
</feature>
<dbReference type="FunFam" id="3.30.160.60:FF:000512">
    <property type="entry name" value="zinc finger protein 197 isoform X1"/>
    <property type="match status" value="1"/>
</dbReference>
<dbReference type="FunFam" id="3.30.160.60:FF:001136">
    <property type="entry name" value="Zinc finger protein 408"/>
    <property type="match status" value="1"/>
</dbReference>
<evidence type="ECO:0000259" key="13">
    <source>
        <dbReference type="PROSITE" id="PS51915"/>
    </source>
</evidence>
<feature type="binding site" evidence="11">
    <location>
        <position position="64"/>
    </location>
    <ligand>
        <name>Zn(2+)</name>
        <dbReference type="ChEBI" id="CHEBI:29105"/>
    </ligand>
</feature>
<dbReference type="PROSITE" id="PS51915">
    <property type="entry name" value="ZAD"/>
    <property type="match status" value="1"/>
</dbReference>
<evidence type="ECO:0000256" key="9">
    <source>
        <dbReference type="ARBA" id="ARBA00023242"/>
    </source>
</evidence>